<organism evidence="3 4">
    <name type="scientific">Pseudallescheria apiosperma</name>
    <name type="common">Scedosporium apiospermum</name>
    <dbReference type="NCBI Taxonomy" id="563466"/>
    <lineage>
        <taxon>Eukaryota</taxon>
        <taxon>Fungi</taxon>
        <taxon>Dikarya</taxon>
        <taxon>Ascomycota</taxon>
        <taxon>Pezizomycotina</taxon>
        <taxon>Sordariomycetes</taxon>
        <taxon>Hypocreomycetidae</taxon>
        <taxon>Microascales</taxon>
        <taxon>Microascaceae</taxon>
        <taxon>Scedosporium</taxon>
    </lineage>
</organism>
<feature type="domain" description="TauD/TfdA-like" evidence="2">
    <location>
        <begin position="79"/>
        <end position="331"/>
    </location>
</feature>
<dbReference type="Gene3D" id="3.60.130.10">
    <property type="entry name" value="Clavaminate synthase-like"/>
    <property type="match status" value="1"/>
</dbReference>
<dbReference type="EMBL" id="JOWA01000093">
    <property type="protein sequence ID" value="KEZ43458.1"/>
    <property type="molecule type" value="Genomic_DNA"/>
</dbReference>
<protein>
    <recommendedName>
        <fullName evidence="2">TauD/TfdA-like domain-containing protein</fullName>
    </recommendedName>
</protein>
<keyword evidence="4" id="KW-1185">Reference proteome</keyword>
<keyword evidence="1" id="KW-0560">Oxidoreductase</keyword>
<dbReference type="OrthoDB" id="272271at2759"/>
<dbReference type="KEGG" id="sapo:SAPIO_CDS4650"/>
<dbReference type="GeneID" id="27723722"/>
<reference evidence="3 4" key="1">
    <citation type="journal article" date="2014" name="Genome Announc.">
        <title>Draft genome sequence of the pathogenic fungus Scedosporium apiospermum.</title>
        <authorList>
            <person name="Vandeputte P."/>
            <person name="Ghamrawi S."/>
            <person name="Rechenmann M."/>
            <person name="Iltis A."/>
            <person name="Giraud S."/>
            <person name="Fleury M."/>
            <person name="Thornton C."/>
            <person name="Delhaes L."/>
            <person name="Meyer W."/>
            <person name="Papon N."/>
            <person name="Bouchara J.P."/>
        </authorList>
    </citation>
    <scope>NUCLEOTIDE SEQUENCE [LARGE SCALE GENOMIC DNA]</scope>
    <source>
        <strain evidence="3 4">IHEM 14462</strain>
    </source>
</reference>
<dbReference type="SUPFAM" id="SSF51197">
    <property type="entry name" value="Clavaminate synthase-like"/>
    <property type="match status" value="1"/>
</dbReference>
<evidence type="ECO:0000313" key="3">
    <source>
        <dbReference type="EMBL" id="KEZ43458.1"/>
    </source>
</evidence>
<dbReference type="PANTHER" id="PTHR10696:SF54">
    <property type="entry name" value="FAMILY OXIDOREDUCTASE, PUTATIVE (AFU_ORTHOLOGUE AFUA_4G13850)-RELATED"/>
    <property type="match status" value="1"/>
</dbReference>
<dbReference type="Proteomes" id="UP000028545">
    <property type="component" value="Unassembled WGS sequence"/>
</dbReference>
<dbReference type="VEuPathDB" id="FungiDB:SAPIO_CDS4650"/>
<evidence type="ECO:0000256" key="1">
    <source>
        <dbReference type="ARBA" id="ARBA00023002"/>
    </source>
</evidence>
<dbReference type="PANTHER" id="PTHR10696">
    <property type="entry name" value="GAMMA-BUTYROBETAINE HYDROXYLASE-RELATED"/>
    <property type="match status" value="1"/>
</dbReference>
<dbReference type="HOGENOM" id="CLU_041041_0_0_1"/>
<comment type="caution">
    <text evidence="3">The sequence shown here is derived from an EMBL/GenBank/DDBJ whole genome shotgun (WGS) entry which is preliminary data.</text>
</comment>
<accession>A0A084G7Z6</accession>
<evidence type="ECO:0000259" key="2">
    <source>
        <dbReference type="Pfam" id="PF02668"/>
    </source>
</evidence>
<dbReference type="OMA" id="RAPAFTY"/>
<dbReference type="InterPro" id="IPR050411">
    <property type="entry name" value="AlphaKG_dependent_hydroxylases"/>
</dbReference>
<proteinExistence type="predicted"/>
<evidence type="ECO:0000313" key="4">
    <source>
        <dbReference type="Proteomes" id="UP000028545"/>
    </source>
</evidence>
<dbReference type="InterPro" id="IPR042098">
    <property type="entry name" value="TauD-like_sf"/>
</dbReference>
<dbReference type="InterPro" id="IPR003819">
    <property type="entry name" value="TauD/TfdA-like"/>
</dbReference>
<sequence length="379" mass="42821">MPPDTPPPDHIVPESIGDSPVVSFDTAEWPRELHGPLVWTGAAFANDEDYIFSFSEEDKAEIHAALAHFRDLELDGSQVDAATFPLPTLGDKLRQLSDDLHAGRGFFILSGLDALDYSPEDNVLLFLALSSYIAESRGRQDDVGNMLMHIRDAKFMAAPQSERPARDSSLKLYFHSDLFADILGLHCRGVAEEGGEHVISSSYRIYNELISRQPNVIEILSRPDWFFDSRNLSLQPESRPLLFNHGGHIILNFGRIHVLGEEMAEDGKQLPKPSAEQVEALDAVQRLAEQHKLRLSMKPGDIAFINNFALLHAREGFTDSLENTRYLVRLWLKNREKAWELPRALKRGNDLAFNEAFEPVWNVLPSARITFQLREKFSP</sequence>
<dbReference type="AlphaFoldDB" id="A0A084G7Z6"/>
<gene>
    <name evidence="3" type="ORF">SAPIO_CDS4650</name>
</gene>
<dbReference type="RefSeq" id="XP_016643257.1">
    <property type="nucleotide sequence ID" value="XM_016787148.1"/>
</dbReference>
<dbReference type="GO" id="GO:0016491">
    <property type="term" value="F:oxidoreductase activity"/>
    <property type="evidence" value="ECO:0007669"/>
    <property type="project" value="UniProtKB-KW"/>
</dbReference>
<dbReference type="Pfam" id="PF02668">
    <property type="entry name" value="TauD"/>
    <property type="match status" value="1"/>
</dbReference>
<name>A0A084G7Z6_PSEDA</name>